<comment type="caution">
    <text evidence="2">The sequence shown here is derived from an EMBL/GenBank/DDBJ whole genome shotgun (WGS) entry which is preliminary data.</text>
</comment>
<gene>
    <name evidence="2" type="ORF">A3B74_02190</name>
</gene>
<dbReference type="Proteomes" id="UP000177165">
    <property type="component" value="Unassembled WGS sequence"/>
</dbReference>
<proteinExistence type="predicted"/>
<organism evidence="2 3">
    <name type="scientific">Candidatus Kerfeldbacteria bacterium RIFCSPHIGHO2_02_FULL_42_14</name>
    <dbReference type="NCBI Taxonomy" id="1798540"/>
    <lineage>
        <taxon>Bacteria</taxon>
        <taxon>Candidatus Kerfeldiibacteriota</taxon>
    </lineage>
</organism>
<evidence type="ECO:0000256" key="1">
    <source>
        <dbReference type="SAM" id="MobiDB-lite"/>
    </source>
</evidence>
<accession>A0A1G2ASB7</accession>
<dbReference type="AlphaFoldDB" id="A0A1G2ASB7"/>
<feature type="compositionally biased region" description="Acidic residues" evidence="1">
    <location>
        <begin position="42"/>
        <end position="63"/>
    </location>
</feature>
<feature type="region of interest" description="Disordered" evidence="1">
    <location>
        <begin position="26"/>
        <end position="66"/>
    </location>
</feature>
<dbReference type="STRING" id="1798540.A3B74_02190"/>
<sequence>MLLTLIIVLLVVVILGGGYYLYSQKGDTDTKTTTNASKVSDEADESEDADIEDEDAEEEDGEETVTNLESVSLSNVKDGKGIGTAERKKVDGKYTLTMNTKELPDAPENFEYQAWIEKKVPFSRVNVGKLTKEKDGVFNLEFSSGTDYSAHPFVYVTLEPVNDTNDDPNDQVLSGRFAL</sequence>
<evidence type="ECO:0000313" key="2">
    <source>
        <dbReference type="EMBL" id="OGY79565.1"/>
    </source>
</evidence>
<evidence type="ECO:0000313" key="3">
    <source>
        <dbReference type="Proteomes" id="UP000177165"/>
    </source>
</evidence>
<protein>
    <submittedName>
        <fullName evidence="2">Uncharacterized protein</fullName>
    </submittedName>
</protein>
<reference evidence="2 3" key="1">
    <citation type="journal article" date="2016" name="Nat. Commun.">
        <title>Thousands of microbial genomes shed light on interconnected biogeochemical processes in an aquifer system.</title>
        <authorList>
            <person name="Anantharaman K."/>
            <person name="Brown C.T."/>
            <person name="Hug L.A."/>
            <person name="Sharon I."/>
            <person name="Castelle C.J."/>
            <person name="Probst A.J."/>
            <person name="Thomas B.C."/>
            <person name="Singh A."/>
            <person name="Wilkins M.J."/>
            <person name="Karaoz U."/>
            <person name="Brodie E.L."/>
            <person name="Williams K.H."/>
            <person name="Hubbard S.S."/>
            <person name="Banfield J.F."/>
        </authorList>
    </citation>
    <scope>NUCLEOTIDE SEQUENCE [LARGE SCALE GENOMIC DNA]</scope>
</reference>
<dbReference type="EMBL" id="MHKB01000008">
    <property type="protein sequence ID" value="OGY79565.1"/>
    <property type="molecule type" value="Genomic_DNA"/>
</dbReference>
<name>A0A1G2ASB7_9BACT</name>